<dbReference type="PRINTS" id="PR00109">
    <property type="entry name" value="TYRKINASE"/>
</dbReference>
<name>A0ABR2HU94_9EUKA</name>
<dbReference type="SMART" id="SM00220">
    <property type="entry name" value="S_TKc"/>
    <property type="match status" value="1"/>
</dbReference>
<dbReference type="PROSITE" id="PS00108">
    <property type="entry name" value="PROTEIN_KINASE_ST"/>
    <property type="match status" value="1"/>
</dbReference>
<evidence type="ECO:0000313" key="3">
    <source>
        <dbReference type="Proteomes" id="UP001470230"/>
    </source>
</evidence>
<sequence>MTLYLIEKKKKFKIVTNLQIILIGVARGMKYLHEHNIIHRDLKPGNVLIDDNFHPIITDFGLSKFVEDVDTKEHSICLGTLKYMSPEIILSEKYGKSSDVYAFGILMYEVLKQNHPYHELGEIAPFVLNNKIIEGTRPTITPQIKSSLGQLMQKCWSGNPGERPTFKEIYNNLTSNDYFLDDVNQEEINSYIESISKENDQVEFLLRLYLILLIKTE</sequence>
<dbReference type="InterPro" id="IPR011009">
    <property type="entry name" value="Kinase-like_dom_sf"/>
</dbReference>
<comment type="caution">
    <text evidence="2">The sequence shown here is derived from an EMBL/GenBank/DDBJ whole genome shotgun (WGS) entry which is preliminary data.</text>
</comment>
<reference evidence="2 3" key="1">
    <citation type="submission" date="2024-04" db="EMBL/GenBank/DDBJ databases">
        <title>Tritrichomonas musculus Genome.</title>
        <authorList>
            <person name="Alves-Ferreira E."/>
            <person name="Grigg M."/>
            <person name="Lorenzi H."/>
            <person name="Galac M."/>
        </authorList>
    </citation>
    <scope>NUCLEOTIDE SEQUENCE [LARGE SCALE GENOMIC DNA]</scope>
    <source>
        <strain evidence="2 3">EAF2021</strain>
    </source>
</reference>
<evidence type="ECO:0000313" key="2">
    <source>
        <dbReference type="EMBL" id="KAK8852708.1"/>
    </source>
</evidence>
<dbReference type="Pfam" id="PF07714">
    <property type="entry name" value="PK_Tyr_Ser-Thr"/>
    <property type="match status" value="1"/>
</dbReference>
<dbReference type="Proteomes" id="UP001470230">
    <property type="component" value="Unassembled WGS sequence"/>
</dbReference>
<feature type="domain" description="Protein kinase" evidence="1">
    <location>
        <begin position="1"/>
        <end position="179"/>
    </location>
</feature>
<protein>
    <recommendedName>
        <fullName evidence="1">Protein kinase domain-containing protein</fullName>
    </recommendedName>
</protein>
<keyword evidence="3" id="KW-1185">Reference proteome</keyword>
<gene>
    <name evidence="2" type="ORF">M9Y10_017697</name>
</gene>
<dbReference type="InterPro" id="IPR008271">
    <property type="entry name" value="Ser/Thr_kinase_AS"/>
</dbReference>
<dbReference type="SUPFAM" id="SSF56112">
    <property type="entry name" value="Protein kinase-like (PK-like)"/>
    <property type="match status" value="1"/>
</dbReference>
<accession>A0ABR2HU94</accession>
<dbReference type="PANTHER" id="PTHR23257">
    <property type="entry name" value="SERINE-THREONINE PROTEIN KINASE"/>
    <property type="match status" value="1"/>
</dbReference>
<evidence type="ECO:0000259" key="1">
    <source>
        <dbReference type="PROSITE" id="PS50011"/>
    </source>
</evidence>
<proteinExistence type="predicted"/>
<dbReference type="InterPro" id="IPR000719">
    <property type="entry name" value="Prot_kinase_dom"/>
</dbReference>
<dbReference type="InterPro" id="IPR001245">
    <property type="entry name" value="Ser-Thr/Tyr_kinase_cat_dom"/>
</dbReference>
<dbReference type="EMBL" id="JAPFFF010000023">
    <property type="protein sequence ID" value="KAK8852708.1"/>
    <property type="molecule type" value="Genomic_DNA"/>
</dbReference>
<dbReference type="PROSITE" id="PS50011">
    <property type="entry name" value="PROTEIN_KINASE_DOM"/>
    <property type="match status" value="1"/>
</dbReference>
<organism evidence="2 3">
    <name type="scientific">Tritrichomonas musculus</name>
    <dbReference type="NCBI Taxonomy" id="1915356"/>
    <lineage>
        <taxon>Eukaryota</taxon>
        <taxon>Metamonada</taxon>
        <taxon>Parabasalia</taxon>
        <taxon>Tritrichomonadida</taxon>
        <taxon>Tritrichomonadidae</taxon>
        <taxon>Tritrichomonas</taxon>
    </lineage>
</organism>
<dbReference type="Gene3D" id="1.10.510.10">
    <property type="entry name" value="Transferase(Phosphotransferase) domain 1"/>
    <property type="match status" value="1"/>
</dbReference>
<dbReference type="InterPro" id="IPR050167">
    <property type="entry name" value="Ser_Thr_protein_kinase"/>
</dbReference>